<dbReference type="AlphaFoldDB" id="A0A8W8IBJ9"/>
<organism evidence="9 10">
    <name type="scientific">Magallana gigas</name>
    <name type="common">Pacific oyster</name>
    <name type="synonym">Crassostrea gigas</name>
    <dbReference type="NCBI Taxonomy" id="29159"/>
    <lineage>
        <taxon>Eukaryota</taxon>
        <taxon>Metazoa</taxon>
        <taxon>Spiralia</taxon>
        <taxon>Lophotrochozoa</taxon>
        <taxon>Mollusca</taxon>
        <taxon>Bivalvia</taxon>
        <taxon>Autobranchia</taxon>
        <taxon>Pteriomorphia</taxon>
        <taxon>Ostreida</taxon>
        <taxon>Ostreoidea</taxon>
        <taxon>Ostreidae</taxon>
        <taxon>Magallana</taxon>
    </lineage>
</organism>
<keyword evidence="10" id="KW-1185">Reference proteome</keyword>
<dbReference type="SUPFAM" id="SSF47576">
    <property type="entry name" value="Calponin-homology domain, CH-domain"/>
    <property type="match status" value="1"/>
</dbReference>
<dbReference type="FunFam" id="1.10.418.10:FF:000023">
    <property type="entry name" value="EH domain-binding protein 1 isoform X1"/>
    <property type="match status" value="1"/>
</dbReference>
<feature type="compositionally biased region" description="Basic and acidic residues" evidence="5">
    <location>
        <begin position="565"/>
        <end position="586"/>
    </location>
</feature>
<feature type="compositionally biased region" description="Polar residues" evidence="5">
    <location>
        <begin position="867"/>
        <end position="876"/>
    </location>
</feature>
<dbReference type="InterPro" id="IPR001715">
    <property type="entry name" value="CH_dom"/>
</dbReference>
<keyword evidence="3" id="KW-0967">Endosome</keyword>
<feature type="compositionally biased region" description="Low complexity" evidence="5">
    <location>
        <begin position="635"/>
        <end position="689"/>
    </location>
</feature>
<dbReference type="PROSITE" id="PS51848">
    <property type="entry name" value="BMERB"/>
    <property type="match status" value="1"/>
</dbReference>
<feature type="compositionally biased region" description="Basic and acidic residues" evidence="5">
    <location>
        <begin position="297"/>
        <end position="307"/>
    </location>
</feature>
<feature type="compositionally biased region" description="Basic and acidic residues" evidence="5">
    <location>
        <begin position="211"/>
        <end position="222"/>
    </location>
</feature>
<evidence type="ECO:0000259" key="8">
    <source>
        <dbReference type="PROSITE" id="PS51848"/>
    </source>
</evidence>
<dbReference type="SMART" id="SM01203">
    <property type="entry name" value="DUF3585"/>
    <property type="match status" value="1"/>
</dbReference>
<feature type="domain" description="BMERB" evidence="8">
    <location>
        <begin position="901"/>
        <end position="1054"/>
    </location>
</feature>
<dbReference type="InterPro" id="IPR036872">
    <property type="entry name" value="CH_dom_sf"/>
</dbReference>
<dbReference type="Proteomes" id="UP000005408">
    <property type="component" value="Unassembled WGS sequence"/>
</dbReference>
<name>A0A8W8IBJ9_MAGGI</name>
<feature type="compositionally biased region" description="Basic and acidic residues" evidence="5">
    <location>
        <begin position="743"/>
        <end position="772"/>
    </location>
</feature>
<dbReference type="Pfam" id="PF10358">
    <property type="entry name" value="NT-C2"/>
    <property type="match status" value="1"/>
</dbReference>
<feature type="compositionally biased region" description="Polar residues" evidence="5">
    <location>
        <begin position="623"/>
        <end position="634"/>
    </location>
</feature>
<feature type="compositionally biased region" description="Basic and acidic residues" evidence="5">
    <location>
        <begin position="700"/>
        <end position="733"/>
    </location>
</feature>
<dbReference type="PANTHER" id="PTHR23167">
    <property type="entry name" value="CALPONIN HOMOLOGY DOMAIN-CONTAINING PROTEIN DDB_G0272472-RELATED"/>
    <property type="match status" value="1"/>
</dbReference>
<evidence type="ECO:0008006" key="11">
    <source>
        <dbReference type="Google" id="ProtNLM"/>
    </source>
</evidence>
<protein>
    <recommendedName>
        <fullName evidence="11">EH domain-binding protein 1</fullName>
    </recommendedName>
</protein>
<dbReference type="SMART" id="SM00033">
    <property type="entry name" value="CH"/>
    <property type="match status" value="1"/>
</dbReference>
<feature type="compositionally biased region" description="Basic and acidic residues" evidence="5">
    <location>
        <begin position="851"/>
        <end position="861"/>
    </location>
</feature>
<dbReference type="InterPro" id="IPR019448">
    <property type="entry name" value="NT-C2"/>
</dbReference>
<feature type="domain" description="C2 NT-type" evidence="7">
    <location>
        <begin position="7"/>
        <end position="157"/>
    </location>
</feature>
<feature type="region of interest" description="Disordered" evidence="5">
    <location>
        <begin position="524"/>
        <end position="797"/>
    </location>
</feature>
<feature type="compositionally biased region" description="Polar residues" evidence="5">
    <location>
        <begin position="349"/>
        <end position="359"/>
    </location>
</feature>
<evidence type="ECO:0000256" key="3">
    <source>
        <dbReference type="ARBA" id="ARBA00022753"/>
    </source>
</evidence>
<evidence type="ECO:0000256" key="2">
    <source>
        <dbReference type="ARBA" id="ARBA00022553"/>
    </source>
</evidence>
<feature type="compositionally biased region" description="Basic and acidic residues" evidence="5">
    <location>
        <begin position="271"/>
        <end position="280"/>
    </location>
</feature>
<feature type="region of interest" description="Disordered" evidence="5">
    <location>
        <begin position="845"/>
        <end position="911"/>
    </location>
</feature>
<feature type="compositionally biased region" description="Basic and acidic residues" evidence="5">
    <location>
        <begin position="524"/>
        <end position="550"/>
    </location>
</feature>
<dbReference type="InterPro" id="IPR050540">
    <property type="entry name" value="F-actin_Monoox_Mical"/>
</dbReference>
<comment type="subcellular location">
    <subcellularLocation>
        <location evidence="1">Endosome</location>
    </subcellularLocation>
</comment>
<feature type="compositionally biased region" description="Basic and acidic residues" evidence="5">
    <location>
        <begin position="897"/>
        <end position="910"/>
    </location>
</feature>
<feature type="region of interest" description="Disordered" evidence="5">
    <location>
        <begin position="211"/>
        <end position="361"/>
    </location>
</feature>
<dbReference type="Gene3D" id="1.10.418.10">
    <property type="entry name" value="Calponin-like domain"/>
    <property type="match status" value="1"/>
</dbReference>
<keyword evidence="4" id="KW-0175">Coiled coil</keyword>
<feature type="compositionally biased region" description="Low complexity" evidence="5">
    <location>
        <begin position="334"/>
        <end position="348"/>
    </location>
</feature>
<evidence type="ECO:0000313" key="9">
    <source>
        <dbReference type="EnsemblMetazoa" id="G13449.1:cds"/>
    </source>
</evidence>
<feature type="domain" description="Calponin-homology (CH)" evidence="6">
    <location>
        <begin position="382"/>
        <end position="487"/>
    </location>
</feature>
<dbReference type="PROSITE" id="PS51840">
    <property type="entry name" value="C2_NT"/>
    <property type="match status" value="1"/>
</dbReference>
<sequence length="1083" mass="122140">MSVWKRLQRVGKDASKFQFTASYQELEVECTKKWQPNKLCIVWTRRSRRRSTKLHTWEPTIQNPYKGMVTWTVPENIEIQVTLFRDGQHVEYEDKEWIFQIEDQSMAGRRKILATAPINIKEFASSLPTQHTMKLTLRPTTKKIVSASMQFTLSCLFLREGKATDEDMQSVASLMSIGKTDIGVMEDVEEVDEESSKDFSSRLSEITSEFAKLESHHDDPVIEQKPVSLNPFEESEEEEEATNPFTENSASNDSTNALTASQSVNPFDSLDCVKPEKKSDILPVKKRRAPPPPSGRSKSDMSNKERPLYTGTPPSSPEEQRKRAERAITPPPESLDTSASSSLTASPSIQLSPQHNSSDLEGDRKVLEPLDMNQLDSPSRAPDSTKSLLDWCKEVTKGYKGVKVTNLTTSWRNGMAFCAVVHHFKPDLIDFKSLAPHDIKGNNRIAFDAAATCGIPRLIEPSDMVLLAVPDKLSVMTYLHQLRAYFTGQTLEVQQIGTNARESMYTIGDMDANTQSEISREMYGKNLVRESNKKHSKESSPVKQDSRENSPQKSQTKENSPTKLQSKDNIDVAKSEFQRSKSKESSPPKPLDFSQNAKVSSVIDESVKSASSAPADSDDDVWQPQSGSKASSPLSGPGSDRGSSVGSVDSSVSPRALSPSSGGSEQSSRASTPSSPPSSTTSPKRGSSGAKKINISDIDTIFKPKQEEQRKSRQEELKERAKFLLDQARKEAGIGETQSSPAKEAEKDVSVETEDKQKRLKERARQLIEEARAGIGQPEVSLPKRPSQDLTTENDSCKSTLRMRRIVRTPGLFIIKSESLSLNNGETNKTERTLKKFSLKQPMLTSSLTETAKEESAREVSPENEMVHSTSDFSLTESSEGSRDEDDSSSSPDSLDIDNHVERKKDEHLQDTNQYVHNEMEALEREQTQIDRQAGELEAKLRKIMGKSKYKRLEEKLMQDWFLLVNKRNALIRRQMQLNILEKEDNLEKRFELLNRELRAMMSIEDWQKTDAQKHREKLLLEELVDIVNKRDEMVQHLDSQERAIEDDEHLDRRITQVKWPPTECVWFPRLQLSVPVEDTTLL</sequence>
<dbReference type="PANTHER" id="PTHR23167:SF46">
    <property type="entry name" value="EPS15 HOMOLOGY DOMAIN CONTAINING PROTEIN-BINDING PROTEIN 1, ISOFORM F"/>
    <property type="match status" value="1"/>
</dbReference>
<proteinExistence type="predicted"/>
<dbReference type="EnsemblMetazoa" id="G13449.1">
    <property type="protein sequence ID" value="G13449.1:cds"/>
    <property type="gene ID" value="G13449"/>
</dbReference>
<feature type="compositionally biased region" description="Polar residues" evidence="5">
    <location>
        <begin position="243"/>
        <end position="266"/>
    </location>
</feature>
<dbReference type="PROSITE" id="PS50021">
    <property type="entry name" value="CH"/>
    <property type="match status" value="1"/>
</dbReference>
<evidence type="ECO:0000313" key="10">
    <source>
        <dbReference type="Proteomes" id="UP000005408"/>
    </source>
</evidence>
<dbReference type="GO" id="GO:0005768">
    <property type="term" value="C:endosome"/>
    <property type="evidence" value="ECO:0007669"/>
    <property type="project" value="UniProtKB-SubCell"/>
</dbReference>
<dbReference type="Pfam" id="PF00307">
    <property type="entry name" value="CH"/>
    <property type="match status" value="1"/>
</dbReference>
<evidence type="ECO:0000256" key="5">
    <source>
        <dbReference type="SAM" id="MobiDB-lite"/>
    </source>
</evidence>
<dbReference type="Pfam" id="PF12130">
    <property type="entry name" value="bMERB_dom"/>
    <property type="match status" value="1"/>
</dbReference>
<evidence type="ECO:0000256" key="4">
    <source>
        <dbReference type="ARBA" id="ARBA00023054"/>
    </source>
</evidence>
<keyword evidence="2" id="KW-0597">Phosphoprotein</keyword>
<reference evidence="9" key="1">
    <citation type="submission" date="2022-08" db="UniProtKB">
        <authorList>
            <consortium name="EnsemblMetazoa"/>
        </authorList>
    </citation>
    <scope>IDENTIFICATION</scope>
    <source>
        <strain evidence="9">05x7-T-G4-1.051#20</strain>
    </source>
</reference>
<evidence type="ECO:0000256" key="1">
    <source>
        <dbReference type="ARBA" id="ARBA00004177"/>
    </source>
</evidence>
<feature type="compositionally biased region" description="Polar residues" evidence="5">
    <location>
        <begin position="788"/>
        <end position="797"/>
    </location>
</feature>
<accession>A0A8W8IBJ9</accession>
<feature type="compositionally biased region" description="Polar residues" evidence="5">
    <location>
        <begin position="551"/>
        <end position="564"/>
    </location>
</feature>
<evidence type="ECO:0000259" key="6">
    <source>
        <dbReference type="PROSITE" id="PS50021"/>
    </source>
</evidence>
<dbReference type="InterPro" id="IPR022735">
    <property type="entry name" value="bMERB_dom"/>
</dbReference>
<evidence type="ECO:0000259" key="7">
    <source>
        <dbReference type="PROSITE" id="PS51840"/>
    </source>
</evidence>